<dbReference type="SUPFAM" id="SSF46689">
    <property type="entry name" value="Homeodomain-like"/>
    <property type="match status" value="1"/>
</dbReference>
<dbReference type="PANTHER" id="PTHR46796">
    <property type="entry name" value="HTH-TYPE TRANSCRIPTIONAL ACTIVATOR RHAS-RELATED"/>
    <property type="match status" value="1"/>
</dbReference>
<dbReference type="PROSITE" id="PS00041">
    <property type="entry name" value="HTH_ARAC_FAMILY_1"/>
    <property type="match status" value="1"/>
</dbReference>
<name>A0ABT6HKC8_9ACTN</name>
<sequence>MVNSTMAPMEIESEHAGNFHSRMRVIALGSGSLWPVTQAAARYDRPRRLIRVSDPGLIHLTVLRPGSSPLAVDADGQRHITSPGGIYLLDSSRPYTVHSTQPDMPVIGYGAEIPGHLLDLPPAGLGHLAGAPLETTAGFGALIKTFVTRLDPASHHASDGPHLINTLAALISGLARRQLTDHSHHDRLWQAATTHIDAHLEDPALAPATVAAAVYVSLRQLQRAFADHGTTIAAYIRHQRLDHARRCLRTTRDTSIAAVAARYGFASAAHFSRTYKAAYGHPPTADTGGRRAGTPAPGAPD</sequence>
<keyword evidence="3" id="KW-0804">Transcription</keyword>
<dbReference type="InterPro" id="IPR018060">
    <property type="entry name" value="HTH_AraC"/>
</dbReference>
<feature type="compositionally biased region" description="Low complexity" evidence="4">
    <location>
        <begin position="292"/>
        <end position="301"/>
    </location>
</feature>
<dbReference type="InterPro" id="IPR009057">
    <property type="entry name" value="Homeodomain-like_sf"/>
</dbReference>
<dbReference type="InterPro" id="IPR035418">
    <property type="entry name" value="AraC-bd_2"/>
</dbReference>
<evidence type="ECO:0000313" key="7">
    <source>
        <dbReference type="Proteomes" id="UP001223144"/>
    </source>
</evidence>
<dbReference type="Gene3D" id="1.10.10.60">
    <property type="entry name" value="Homeodomain-like"/>
    <property type="match status" value="1"/>
</dbReference>
<evidence type="ECO:0000259" key="5">
    <source>
        <dbReference type="PROSITE" id="PS01124"/>
    </source>
</evidence>
<dbReference type="RefSeq" id="WP_279927524.1">
    <property type="nucleotide sequence ID" value="NZ_JARWBG010000009.1"/>
</dbReference>
<keyword evidence="7" id="KW-1185">Reference proteome</keyword>
<evidence type="ECO:0000256" key="2">
    <source>
        <dbReference type="ARBA" id="ARBA00023125"/>
    </source>
</evidence>
<evidence type="ECO:0000256" key="1">
    <source>
        <dbReference type="ARBA" id="ARBA00023015"/>
    </source>
</evidence>
<evidence type="ECO:0000256" key="3">
    <source>
        <dbReference type="ARBA" id="ARBA00023163"/>
    </source>
</evidence>
<feature type="domain" description="HTH araC/xylS-type" evidence="5">
    <location>
        <begin position="190"/>
        <end position="289"/>
    </location>
</feature>
<proteinExistence type="predicted"/>
<feature type="region of interest" description="Disordered" evidence="4">
    <location>
        <begin position="280"/>
        <end position="301"/>
    </location>
</feature>
<evidence type="ECO:0000256" key="4">
    <source>
        <dbReference type="SAM" id="MobiDB-lite"/>
    </source>
</evidence>
<dbReference type="Proteomes" id="UP001223144">
    <property type="component" value="Unassembled WGS sequence"/>
</dbReference>
<dbReference type="InterPro" id="IPR018062">
    <property type="entry name" value="HTH_AraC-typ_CS"/>
</dbReference>
<evidence type="ECO:0000313" key="6">
    <source>
        <dbReference type="EMBL" id="MDH2389197.1"/>
    </source>
</evidence>
<protein>
    <submittedName>
        <fullName evidence="6">AraC family transcriptional regulator</fullName>
    </submittedName>
</protein>
<dbReference type="PROSITE" id="PS01124">
    <property type="entry name" value="HTH_ARAC_FAMILY_2"/>
    <property type="match status" value="1"/>
</dbReference>
<comment type="caution">
    <text evidence="6">The sequence shown here is derived from an EMBL/GenBank/DDBJ whole genome shotgun (WGS) entry which is preliminary data.</text>
</comment>
<gene>
    <name evidence="6" type="ORF">QCN29_10425</name>
</gene>
<accession>A0ABT6HKC8</accession>
<dbReference type="PANTHER" id="PTHR46796:SF6">
    <property type="entry name" value="ARAC SUBFAMILY"/>
    <property type="match status" value="1"/>
</dbReference>
<reference evidence="6 7" key="1">
    <citation type="submission" date="2023-04" db="EMBL/GenBank/DDBJ databases">
        <title>Streptomyces chengmaiensis sp. nov. isolated from the stem of mangrove plant in Hainan.</title>
        <authorList>
            <person name="Huang X."/>
            <person name="Zhou S."/>
            <person name="Chu X."/>
            <person name="Xie Y."/>
            <person name="Lin Y."/>
        </authorList>
    </citation>
    <scope>NUCLEOTIDE SEQUENCE [LARGE SCALE GENOMIC DNA]</scope>
    <source>
        <strain evidence="6 7">HNM0663</strain>
    </source>
</reference>
<dbReference type="Pfam" id="PF14525">
    <property type="entry name" value="AraC_binding_2"/>
    <property type="match status" value="1"/>
</dbReference>
<dbReference type="Pfam" id="PF12833">
    <property type="entry name" value="HTH_18"/>
    <property type="match status" value="1"/>
</dbReference>
<dbReference type="InterPro" id="IPR050204">
    <property type="entry name" value="AraC_XylS_family_regulators"/>
</dbReference>
<keyword evidence="2" id="KW-0238">DNA-binding</keyword>
<organism evidence="6 7">
    <name type="scientific">Streptomyces chengmaiensis</name>
    <dbReference type="NCBI Taxonomy" id="3040919"/>
    <lineage>
        <taxon>Bacteria</taxon>
        <taxon>Bacillati</taxon>
        <taxon>Actinomycetota</taxon>
        <taxon>Actinomycetes</taxon>
        <taxon>Kitasatosporales</taxon>
        <taxon>Streptomycetaceae</taxon>
        <taxon>Streptomyces</taxon>
    </lineage>
</organism>
<keyword evidence="1" id="KW-0805">Transcription regulation</keyword>
<dbReference type="SMART" id="SM00342">
    <property type="entry name" value="HTH_ARAC"/>
    <property type="match status" value="1"/>
</dbReference>
<dbReference type="EMBL" id="JARWBG010000009">
    <property type="protein sequence ID" value="MDH2389197.1"/>
    <property type="molecule type" value="Genomic_DNA"/>
</dbReference>